<feature type="transmembrane region" description="Helical" evidence="5">
    <location>
        <begin position="261"/>
        <end position="283"/>
    </location>
</feature>
<dbReference type="Gene3D" id="1.20.1530.20">
    <property type="match status" value="1"/>
</dbReference>
<comment type="subcellular location">
    <subcellularLocation>
        <location evidence="1">Membrane</location>
        <topology evidence="1">Multi-pass membrane protein</topology>
    </subcellularLocation>
</comment>
<protein>
    <submittedName>
        <fullName evidence="6">Sodium Bile acid symporter family protein</fullName>
    </submittedName>
</protein>
<dbReference type="Proteomes" id="UP000193061">
    <property type="component" value="Unassembled WGS sequence"/>
</dbReference>
<proteinExistence type="predicted"/>
<keyword evidence="4 5" id="KW-0472">Membrane</keyword>
<evidence type="ECO:0000256" key="5">
    <source>
        <dbReference type="SAM" id="Phobius"/>
    </source>
</evidence>
<accession>A0A1X6ZHB7</accession>
<keyword evidence="2 5" id="KW-0812">Transmembrane</keyword>
<feature type="transmembrane region" description="Helical" evidence="5">
    <location>
        <begin position="227"/>
        <end position="249"/>
    </location>
</feature>
<name>A0A1X6ZHB7_9RHOB</name>
<feature type="transmembrane region" description="Helical" evidence="5">
    <location>
        <begin position="92"/>
        <end position="117"/>
    </location>
</feature>
<dbReference type="PANTHER" id="PTHR10361:SF24">
    <property type="entry name" value="P3 PROTEIN"/>
    <property type="match status" value="1"/>
</dbReference>
<dbReference type="AlphaFoldDB" id="A0A1X6ZHB7"/>
<dbReference type="Pfam" id="PF01758">
    <property type="entry name" value="SBF"/>
    <property type="match status" value="1"/>
</dbReference>
<dbReference type="EMBL" id="FWFX01000007">
    <property type="protein sequence ID" value="SLN51245.1"/>
    <property type="molecule type" value="Genomic_DNA"/>
</dbReference>
<feature type="transmembrane region" description="Helical" evidence="5">
    <location>
        <begin position="196"/>
        <end position="215"/>
    </location>
</feature>
<keyword evidence="7" id="KW-1185">Reference proteome</keyword>
<evidence type="ECO:0000256" key="2">
    <source>
        <dbReference type="ARBA" id="ARBA00022692"/>
    </source>
</evidence>
<dbReference type="InterPro" id="IPR002657">
    <property type="entry name" value="BilAc:Na_symport/Acr3"/>
</dbReference>
<dbReference type="OrthoDB" id="9806785at2"/>
<dbReference type="PANTHER" id="PTHR10361">
    <property type="entry name" value="SODIUM-BILE ACID COTRANSPORTER"/>
    <property type="match status" value="1"/>
</dbReference>
<evidence type="ECO:0000256" key="3">
    <source>
        <dbReference type="ARBA" id="ARBA00022989"/>
    </source>
</evidence>
<organism evidence="6 7">
    <name type="scientific">Roseovarius albus</name>
    <dbReference type="NCBI Taxonomy" id="1247867"/>
    <lineage>
        <taxon>Bacteria</taxon>
        <taxon>Pseudomonadati</taxon>
        <taxon>Pseudomonadota</taxon>
        <taxon>Alphaproteobacteria</taxon>
        <taxon>Rhodobacterales</taxon>
        <taxon>Roseobacteraceae</taxon>
        <taxon>Roseovarius</taxon>
    </lineage>
</organism>
<evidence type="ECO:0000256" key="4">
    <source>
        <dbReference type="ARBA" id="ARBA00023136"/>
    </source>
</evidence>
<keyword evidence="3 5" id="KW-1133">Transmembrane helix</keyword>
<feature type="transmembrane region" description="Helical" evidence="5">
    <location>
        <begin position="65"/>
        <end position="85"/>
    </location>
</feature>
<feature type="transmembrane region" description="Helical" evidence="5">
    <location>
        <begin position="129"/>
        <end position="150"/>
    </location>
</feature>
<dbReference type="InterPro" id="IPR004710">
    <property type="entry name" value="Bilac:Na_transpt"/>
</dbReference>
<dbReference type="GO" id="GO:0016020">
    <property type="term" value="C:membrane"/>
    <property type="evidence" value="ECO:0007669"/>
    <property type="project" value="UniProtKB-SubCell"/>
</dbReference>
<reference evidence="6 7" key="1">
    <citation type="submission" date="2017-03" db="EMBL/GenBank/DDBJ databases">
        <authorList>
            <person name="Afonso C.L."/>
            <person name="Miller P.J."/>
            <person name="Scott M.A."/>
            <person name="Spackman E."/>
            <person name="Goraichik I."/>
            <person name="Dimitrov K.M."/>
            <person name="Suarez D.L."/>
            <person name="Swayne D.E."/>
        </authorList>
    </citation>
    <scope>NUCLEOTIDE SEQUENCE [LARGE SCALE GENOMIC DNA]</scope>
    <source>
        <strain evidence="6 7">CECT 7450</strain>
    </source>
</reference>
<gene>
    <name evidence="6" type="ORF">ROA7450_02561</name>
</gene>
<sequence length="294" mass="30447">MIVDVALPLSLAFIMFSLGFGLTPADFGRVLTMPKAVATGVVMQIVAVPLTAFVLLQLFNLPPALAFGVMLLSFCPGGVTSNVLTKLGAGNVALSITLTAVVSLLSVVTVPLLVSWAASAFLEAEAPDINVTSIAIAMFAITVLPVLLGLGMRKLAAAKAEKLERVMSRVAVVLFAVIVFAAIGTNWVLITENFAHLGPFFVSMNILLLVVGVLVARVIGLSGADGICIAIEMGVQNAALGIAVAGLVANAAGITEYAVPSALYGIIMYLVTIPAIFILRRLFNPVSVPGRGMT</sequence>
<evidence type="ECO:0000313" key="7">
    <source>
        <dbReference type="Proteomes" id="UP000193061"/>
    </source>
</evidence>
<feature type="transmembrane region" description="Helical" evidence="5">
    <location>
        <begin position="6"/>
        <end position="25"/>
    </location>
</feature>
<feature type="transmembrane region" description="Helical" evidence="5">
    <location>
        <begin position="37"/>
        <end position="59"/>
    </location>
</feature>
<evidence type="ECO:0000313" key="6">
    <source>
        <dbReference type="EMBL" id="SLN51245.1"/>
    </source>
</evidence>
<feature type="transmembrane region" description="Helical" evidence="5">
    <location>
        <begin position="170"/>
        <end position="190"/>
    </location>
</feature>
<dbReference type="RefSeq" id="WP_085806183.1">
    <property type="nucleotide sequence ID" value="NZ_FWFX01000007.1"/>
</dbReference>
<dbReference type="InterPro" id="IPR038770">
    <property type="entry name" value="Na+/solute_symporter_sf"/>
</dbReference>
<evidence type="ECO:0000256" key="1">
    <source>
        <dbReference type="ARBA" id="ARBA00004141"/>
    </source>
</evidence>